<evidence type="ECO:0000256" key="1">
    <source>
        <dbReference type="SAM" id="SignalP"/>
    </source>
</evidence>
<gene>
    <name evidence="2" type="ORF">TcWFU_005502</name>
</gene>
<sequence length="68" mass="7744">MVAAFALIVLVTISLTEARIDPCMLPIEPGLCRARFLRWGYDQHLVILWEARNMPSVFKTSVTKARNL</sequence>
<evidence type="ECO:0000313" key="3">
    <source>
        <dbReference type="Proteomes" id="UP001651158"/>
    </source>
</evidence>
<feature type="signal peptide" evidence="1">
    <location>
        <begin position="1"/>
        <end position="18"/>
    </location>
</feature>
<dbReference type="EMBL" id="JAKROA010000009">
    <property type="protein sequence ID" value="KAL5105209.1"/>
    <property type="molecule type" value="Genomic_DNA"/>
</dbReference>
<accession>A0ABR4Q6C3</accession>
<dbReference type="InterPro" id="IPR036880">
    <property type="entry name" value="Kunitz_BPTI_sf"/>
</dbReference>
<feature type="chain" id="PRO_5046146143" evidence="1">
    <location>
        <begin position="19"/>
        <end position="68"/>
    </location>
</feature>
<dbReference type="CDD" id="cd00109">
    <property type="entry name" value="Kunitz-type"/>
    <property type="match status" value="1"/>
</dbReference>
<evidence type="ECO:0000313" key="2">
    <source>
        <dbReference type="EMBL" id="KAL5105209.1"/>
    </source>
</evidence>
<proteinExistence type="predicted"/>
<dbReference type="SUPFAM" id="SSF57362">
    <property type="entry name" value="BPTI-like"/>
    <property type="match status" value="1"/>
</dbReference>
<protein>
    <submittedName>
        <fullName evidence="2">Uncharacterized protein</fullName>
    </submittedName>
</protein>
<keyword evidence="3" id="KW-1185">Reference proteome</keyword>
<organism evidence="2 3">
    <name type="scientific">Taenia crassiceps</name>
    <dbReference type="NCBI Taxonomy" id="6207"/>
    <lineage>
        <taxon>Eukaryota</taxon>
        <taxon>Metazoa</taxon>
        <taxon>Spiralia</taxon>
        <taxon>Lophotrochozoa</taxon>
        <taxon>Platyhelminthes</taxon>
        <taxon>Cestoda</taxon>
        <taxon>Eucestoda</taxon>
        <taxon>Cyclophyllidea</taxon>
        <taxon>Taeniidae</taxon>
        <taxon>Taenia</taxon>
    </lineage>
</organism>
<reference evidence="2 3" key="1">
    <citation type="journal article" date="2022" name="Front. Cell. Infect. Microbiol.">
        <title>The Genomes of Two Strains of Taenia crassiceps the Animal Model for the Study of Human Cysticercosis.</title>
        <authorList>
            <person name="Bobes R.J."/>
            <person name="Estrada K."/>
            <person name="Rios-Valencia D.G."/>
            <person name="Calderon-Gallegos A."/>
            <person name="de la Torre P."/>
            <person name="Carrero J.C."/>
            <person name="Sanchez-Flores A."/>
            <person name="Laclette J.P."/>
        </authorList>
    </citation>
    <scope>NUCLEOTIDE SEQUENCE [LARGE SCALE GENOMIC DNA]</scope>
    <source>
        <strain evidence="2">WFUcys</strain>
    </source>
</reference>
<comment type="caution">
    <text evidence="2">The sequence shown here is derived from an EMBL/GenBank/DDBJ whole genome shotgun (WGS) entry which is preliminary data.</text>
</comment>
<dbReference type="Proteomes" id="UP001651158">
    <property type="component" value="Unassembled WGS sequence"/>
</dbReference>
<name>A0ABR4Q6C3_9CEST</name>
<keyword evidence="1" id="KW-0732">Signal</keyword>